<organism evidence="2 3">
    <name type="scientific">Porphyra umbilicalis</name>
    <name type="common">Purple laver</name>
    <name type="synonym">Red alga</name>
    <dbReference type="NCBI Taxonomy" id="2786"/>
    <lineage>
        <taxon>Eukaryota</taxon>
        <taxon>Rhodophyta</taxon>
        <taxon>Bangiophyceae</taxon>
        <taxon>Bangiales</taxon>
        <taxon>Bangiaceae</taxon>
        <taxon>Porphyra</taxon>
    </lineage>
</organism>
<protein>
    <submittedName>
        <fullName evidence="2">Uncharacterized protein</fullName>
    </submittedName>
</protein>
<evidence type="ECO:0000256" key="1">
    <source>
        <dbReference type="SAM" id="MobiDB-lite"/>
    </source>
</evidence>
<proteinExistence type="predicted"/>
<evidence type="ECO:0000313" key="3">
    <source>
        <dbReference type="Proteomes" id="UP000218209"/>
    </source>
</evidence>
<dbReference type="AlphaFoldDB" id="A0A1X6P380"/>
<sequence length="421" mass="46764">MFLLEIVASAAVGCRSFSHKQEMYVADWVILFCKSTNGKYVYDDSAAACNHLSTVMQLFFGVKKEEADIRVATEYMFPAAVTASNPTGKAKLRASRYFRRPIAHWRGRMKVVALEAYLLHLNRTAGVGTMTERDTVALSEDDVINLLENDVFWRGNSGKGGVCAALAALHKEMGEAKGWFVACTPENPASYMRVSVPTLALVHFWLRGGLRTKLADLPAVFGRQGNSDEGPRKMWAAEWSLIEELVPIDGQVRDGLMLIAPPAGSRQSVADFPSDVIEHTRLRMRDLHGYDRATRARLAEAKVSREREERKERLRRQQAHMATNMHRALRSQARNAPRRSKLRDLLEVPAELTNEDEWTSGDGWPMEDPGEDGREGEEGRVGAPAAGAVVEDDEEEEIAPVRAGHRCDKTVMCSGGLTPDA</sequence>
<gene>
    <name evidence="2" type="ORF">BU14_0243s0012</name>
</gene>
<dbReference type="Proteomes" id="UP000218209">
    <property type="component" value="Unassembled WGS sequence"/>
</dbReference>
<reference evidence="2 3" key="1">
    <citation type="submission" date="2017-03" db="EMBL/GenBank/DDBJ databases">
        <title>WGS assembly of Porphyra umbilicalis.</title>
        <authorList>
            <person name="Brawley S.H."/>
            <person name="Blouin N.A."/>
            <person name="Ficko-Blean E."/>
            <person name="Wheeler G.L."/>
            <person name="Lohr M."/>
            <person name="Goodson H.V."/>
            <person name="Jenkins J.W."/>
            <person name="Blaby-Haas C.E."/>
            <person name="Helliwell K.E."/>
            <person name="Chan C."/>
            <person name="Marriage T."/>
            <person name="Bhattacharya D."/>
            <person name="Klein A.S."/>
            <person name="Badis Y."/>
            <person name="Brodie J."/>
            <person name="Cao Y."/>
            <person name="Collen J."/>
            <person name="Dittami S.M."/>
            <person name="Gachon C.M."/>
            <person name="Green B.R."/>
            <person name="Karpowicz S."/>
            <person name="Kim J.W."/>
            <person name="Kudahl U."/>
            <person name="Lin S."/>
            <person name="Michel G."/>
            <person name="Mittag M."/>
            <person name="Olson B.J."/>
            <person name="Pangilinan J."/>
            <person name="Peng Y."/>
            <person name="Qiu H."/>
            <person name="Shu S."/>
            <person name="Singer J.T."/>
            <person name="Smith A.G."/>
            <person name="Sprecher B.N."/>
            <person name="Wagner V."/>
            <person name="Wang W."/>
            <person name="Wang Z.-Y."/>
            <person name="Yan J."/>
            <person name="Yarish C."/>
            <person name="Zoeuner-Riek S."/>
            <person name="Zhuang Y."/>
            <person name="Zou Y."/>
            <person name="Lindquist E.A."/>
            <person name="Grimwood J."/>
            <person name="Barry K."/>
            <person name="Rokhsar D.S."/>
            <person name="Schmutz J."/>
            <person name="Stiller J.W."/>
            <person name="Grossman A.R."/>
            <person name="Prochnik S.E."/>
        </authorList>
    </citation>
    <scope>NUCLEOTIDE SEQUENCE [LARGE SCALE GENOMIC DNA]</scope>
    <source>
        <strain evidence="2">4086291</strain>
    </source>
</reference>
<evidence type="ECO:0000313" key="2">
    <source>
        <dbReference type="EMBL" id="OSX75277.1"/>
    </source>
</evidence>
<keyword evidence="3" id="KW-1185">Reference proteome</keyword>
<accession>A0A1X6P380</accession>
<dbReference type="EMBL" id="KV918909">
    <property type="protein sequence ID" value="OSX75277.1"/>
    <property type="molecule type" value="Genomic_DNA"/>
</dbReference>
<feature type="region of interest" description="Disordered" evidence="1">
    <location>
        <begin position="349"/>
        <end position="403"/>
    </location>
</feature>
<name>A0A1X6P380_PORUM</name>
<feature type="compositionally biased region" description="Basic and acidic residues" evidence="1">
    <location>
        <begin position="371"/>
        <end position="380"/>
    </location>
</feature>